<accession>A0A090QIT3</accession>
<organism evidence="3 4">
    <name type="scientific">Photobacterium aphoticum</name>
    <dbReference type="NCBI Taxonomy" id="754436"/>
    <lineage>
        <taxon>Bacteria</taxon>
        <taxon>Pseudomonadati</taxon>
        <taxon>Pseudomonadota</taxon>
        <taxon>Gammaproteobacteria</taxon>
        <taxon>Vibrionales</taxon>
        <taxon>Vibrionaceae</taxon>
        <taxon>Photobacterium</taxon>
    </lineage>
</organism>
<evidence type="ECO:0000256" key="1">
    <source>
        <dbReference type="ARBA" id="ARBA00022448"/>
    </source>
</evidence>
<reference evidence="3 4" key="1">
    <citation type="journal article" date="2014" name="Genome Announc.">
        <title>Draft Genome Sequences of Two Vibrionaceae Species, Vibrio ponticus C121 and Photobacterium aphoticum C119, Isolated as Coral Reef Microbiota.</title>
        <authorList>
            <person name="Al-saari N."/>
            <person name="Meirelles P.M."/>
            <person name="Mino S."/>
            <person name="Suda W."/>
            <person name="Oshima K."/>
            <person name="Hattori M."/>
            <person name="Ohkuma M."/>
            <person name="Thompson F.L."/>
            <person name="Gomez-Gil B."/>
            <person name="Sawabe T."/>
            <person name="Sawabe T."/>
        </authorList>
    </citation>
    <scope>NUCLEOTIDE SEQUENCE [LARGE SCALE GENOMIC DNA]</scope>
    <source>
        <strain evidence="3 4">JCM 19237</strain>
    </source>
</reference>
<evidence type="ECO:0000313" key="4">
    <source>
        <dbReference type="Proteomes" id="UP000029227"/>
    </source>
</evidence>
<feature type="transmembrane region" description="Helical" evidence="2">
    <location>
        <begin position="42"/>
        <end position="69"/>
    </location>
</feature>
<dbReference type="GO" id="GO:0042910">
    <property type="term" value="F:xenobiotic transmembrane transporter activity"/>
    <property type="evidence" value="ECO:0007669"/>
    <property type="project" value="InterPro"/>
</dbReference>
<keyword evidence="2" id="KW-0472">Membrane</keyword>
<comment type="caution">
    <text evidence="3">The sequence shown here is derived from an EMBL/GenBank/DDBJ whole genome shotgun (WGS) entry which is preliminary data.</text>
</comment>
<keyword evidence="2" id="KW-1133">Transmembrane helix</keyword>
<gene>
    <name evidence="3" type="ORF">JCM19237_5903</name>
</gene>
<feature type="transmembrane region" description="Helical" evidence="2">
    <location>
        <begin position="90"/>
        <end position="112"/>
    </location>
</feature>
<dbReference type="PANTHER" id="PTHR43298:SF2">
    <property type="entry name" value="FMN_FAD EXPORTER YEEO-RELATED"/>
    <property type="match status" value="1"/>
</dbReference>
<dbReference type="eggNOG" id="COG0534">
    <property type="taxonomic scope" value="Bacteria"/>
</dbReference>
<dbReference type="EMBL" id="BBMN01000001">
    <property type="protein sequence ID" value="GAL03010.1"/>
    <property type="molecule type" value="Genomic_DNA"/>
</dbReference>
<dbReference type="Pfam" id="PF01554">
    <property type="entry name" value="MatE"/>
    <property type="match status" value="1"/>
</dbReference>
<dbReference type="AlphaFoldDB" id="A0A090QIT3"/>
<dbReference type="STRING" id="754436.JCM19237_5903"/>
<dbReference type="PANTHER" id="PTHR43298">
    <property type="entry name" value="MULTIDRUG RESISTANCE PROTEIN NORM-RELATED"/>
    <property type="match status" value="1"/>
</dbReference>
<proteinExistence type="predicted"/>
<evidence type="ECO:0000256" key="2">
    <source>
        <dbReference type="SAM" id="Phobius"/>
    </source>
</evidence>
<name>A0A090QIT3_9GAMM</name>
<keyword evidence="2" id="KW-0812">Transmembrane</keyword>
<dbReference type="GO" id="GO:0005886">
    <property type="term" value="C:plasma membrane"/>
    <property type="evidence" value="ECO:0007669"/>
    <property type="project" value="TreeGrafter"/>
</dbReference>
<evidence type="ECO:0000313" key="3">
    <source>
        <dbReference type="EMBL" id="GAL03010.1"/>
    </source>
</evidence>
<dbReference type="Proteomes" id="UP000029227">
    <property type="component" value="Unassembled WGS sequence"/>
</dbReference>
<keyword evidence="1" id="KW-0813">Transport</keyword>
<dbReference type="InterPro" id="IPR050222">
    <property type="entry name" value="MATE_MdtK"/>
</dbReference>
<protein>
    <submittedName>
        <fullName evidence="3">Multidrug and toxin extrusion (MATE) family efflux pump YdhE/NorM homolog</fullName>
    </submittedName>
</protein>
<sequence length="131" mass="13673">MKKLISLAVPLIISQLVGQLLVFTDVWMMAKLSILSIAGGGLGAAVYSIIFMVAGSTVGCVANLIAIAYGKAQTDPDGGHAEISTSLKSGVLLAVILTLALQPLFFVMPQLLQAANQDPQTVTMAMHYVDA</sequence>
<dbReference type="GO" id="GO:0015297">
    <property type="term" value="F:antiporter activity"/>
    <property type="evidence" value="ECO:0007669"/>
    <property type="project" value="InterPro"/>
</dbReference>
<dbReference type="InterPro" id="IPR002528">
    <property type="entry name" value="MATE_fam"/>
</dbReference>